<dbReference type="Gene3D" id="3.30.360.10">
    <property type="entry name" value="Dihydrodipicolinate Reductase, domain 2"/>
    <property type="match status" value="1"/>
</dbReference>
<evidence type="ECO:0000259" key="4">
    <source>
        <dbReference type="Pfam" id="PF02894"/>
    </source>
</evidence>
<dbReference type="EMBL" id="JACHMP010000001">
    <property type="protein sequence ID" value="MBB5823355.1"/>
    <property type="molecule type" value="Genomic_DNA"/>
</dbReference>
<dbReference type="PANTHER" id="PTHR43377">
    <property type="entry name" value="BILIVERDIN REDUCTASE A"/>
    <property type="match status" value="1"/>
</dbReference>
<evidence type="ECO:0000256" key="2">
    <source>
        <dbReference type="SAM" id="MobiDB-lite"/>
    </source>
</evidence>
<dbReference type="RefSeq" id="WP_311734239.1">
    <property type="nucleotide sequence ID" value="NZ_JACHMP010000001.1"/>
</dbReference>
<feature type="compositionally biased region" description="Low complexity" evidence="2">
    <location>
        <begin position="17"/>
        <end position="28"/>
    </location>
</feature>
<comment type="caution">
    <text evidence="5">The sequence shown here is derived from an EMBL/GenBank/DDBJ whole genome shotgun (WGS) entry which is preliminary data.</text>
</comment>
<proteinExistence type="inferred from homology"/>
<dbReference type="InterPro" id="IPR051450">
    <property type="entry name" value="Gfo/Idh/MocA_Oxidoreductases"/>
</dbReference>
<feature type="region of interest" description="Disordered" evidence="2">
    <location>
        <begin position="1"/>
        <end position="33"/>
    </location>
</feature>
<protein>
    <submittedName>
        <fullName evidence="5">Putative dehydrogenase</fullName>
    </submittedName>
</protein>
<evidence type="ECO:0000313" key="6">
    <source>
        <dbReference type="Proteomes" id="UP000540685"/>
    </source>
</evidence>
<feature type="domain" description="Gfo/Idh/MocA-like oxidoreductase N-terminal" evidence="3">
    <location>
        <begin position="43"/>
        <end position="160"/>
    </location>
</feature>
<comment type="similarity">
    <text evidence="1">Belongs to the Gfo/Idh/MocA family.</text>
</comment>
<dbReference type="GO" id="GO:0000166">
    <property type="term" value="F:nucleotide binding"/>
    <property type="evidence" value="ECO:0007669"/>
    <property type="project" value="InterPro"/>
</dbReference>
<dbReference type="InterPro" id="IPR000683">
    <property type="entry name" value="Gfo/Idh/MocA-like_OxRdtase_N"/>
</dbReference>
<accession>A0A7W9IMZ4</accession>
<dbReference type="AlphaFoldDB" id="A0A7W9IMZ4"/>
<dbReference type="Gene3D" id="3.40.50.720">
    <property type="entry name" value="NAD(P)-binding Rossmann-like Domain"/>
    <property type="match status" value="1"/>
</dbReference>
<dbReference type="InterPro" id="IPR004104">
    <property type="entry name" value="Gfo/Idh/MocA-like_OxRdtase_C"/>
</dbReference>
<organism evidence="5 6">
    <name type="scientific">Streptosporangium becharense</name>
    <dbReference type="NCBI Taxonomy" id="1816182"/>
    <lineage>
        <taxon>Bacteria</taxon>
        <taxon>Bacillati</taxon>
        <taxon>Actinomycetota</taxon>
        <taxon>Actinomycetes</taxon>
        <taxon>Streptosporangiales</taxon>
        <taxon>Streptosporangiaceae</taxon>
        <taxon>Streptosporangium</taxon>
    </lineage>
</organism>
<sequence length="452" mass="48264">MDNEPGTTAHGVTSGTAARGGEPAAAPRDLPGTCGPLGRPVTLALVGAGNRGQTYASWVRAHPERARLVAVADPDPLRRARVAGDGVREFSDWTDLLASGERVADAVILATQDRLHVEPAVALAEAGYDLLMEKPLAPTEEECRHIVEAVTRAGVLFAVCHVMRYTPYTDLVKRVVDGGTLGEIMSVEHLEPVGWWHAAHSYVRGPWRSEHLASPMLLAKSCHDLDWLGYITGRRVERVSSFGSLGHFRPERRPAGAADRCLDCSIEPRCPYSAPRLYLGTLAERGPIWPVSVITKGSDEAAVIEALRTGPYGRCVYACDNDVVDHQVLAMELSGGATATFTMTAFTEQTHRQTRIFGTHGCLTGDGERVRVVDFRDGSTEVIEAGTTGGSTAADDHGGGDSALMDAFVRALATGDPAHVRSGPADSLDGHLAVFAAERARHTGTVVTVPDK</sequence>
<dbReference type="SUPFAM" id="SSF55347">
    <property type="entry name" value="Glyceraldehyde-3-phosphate dehydrogenase-like, C-terminal domain"/>
    <property type="match status" value="1"/>
</dbReference>
<dbReference type="PANTHER" id="PTHR43377:SF2">
    <property type="entry name" value="BINDING ROSSMANN FOLD OXIDOREDUCTASE, PUTATIVE (AFU_ORTHOLOGUE AFUA_4G00560)-RELATED"/>
    <property type="match status" value="1"/>
</dbReference>
<dbReference type="Pfam" id="PF02894">
    <property type="entry name" value="GFO_IDH_MocA_C"/>
    <property type="match status" value="1"/>
</dbReference>
<gene>
    <name evidence="5" type="ORF">F4562_006417</name>
</gene>
<evidence type="ECO:0000256" key="1">
    <source>
        <dbReference type="ARBA" id="ARBA00010928"/>
    </source>
</evidence>
<reference evidence="5 6" key="1">
    <citation type="submission" date="2020-08" db="EMBL/GenBank/DDBJ databases">
        <title>Sequencing the genomes of 1000 actinobacteria strains.</title>
        <authorList>
            <person name="Klenk H.-P."/>
        </authorList>
    </citation>
    <scope>NUCLEOTIDE SEQUENCE [LARGE SCALE GENOMIC DNA]</scope>
    <source>
        <strain evidence="5 6">DSM 46887</strain>
    </source>
</reference>
<name>A0A7W9IMZ4_9ACTN</name>
<dbReference type="SUPFAM" id="SSF51735">
    <property type="entry name" value="NAD(P)-binding Rossmann-fold domains"/>
    <property type="match status" value="1"/>
</dbReference>
<dbReference type="Proteomes" id="UP000540685">
    <property type="component" value="Unassembled WGS sequence"/>
</dbReference>
<dbReference type="Pfam" id="PF01408">
    <property type="entry name" value="GFO_IDH_MocA"/>
    <property type="match status" value="1"/>
</dbReference>
<evidence type="ECO:0000313" key="5">
    <source>
        <dbReference type="EMBL" id="MBB5823355.1"/>
    </source>
</evidence>
<dbReference type="InterPro" id="IPR036291">
    <property type="entry name" value="NAD(P)-bd_dom_sf"/>
</dbReference>
<evidence type="ECO:0000259" key="3">
    <source>
        <dbReference type="Pfam" id="PF01408"/>
    </source>
</evidence>
<feature type="domain" description="Gfo/Idh/MocA-like oxidoreductase C-terminal" evidence="4">
    <location>
        <begin position="173"/>
        <end position="364"/>
    </location>
</feature>
<keyword evidence="6" id="KW-1185">Reference proteome</keyword>